<name>A0A6P3RT34_PTEVA</name>
<dbReference type="InterPro" id="IPR041282">
    <property type="entry name" value="FYVE_2"/>
</dbReference>
<dbReference type="PANTHER" id="PTHR14555:SF1">
    <property type="entry name" value="MELANOPHILIN"/>
    <property type="match status" value="1"/>
</dbReference>
<evidence type="ECO:0000313" key="7">
    <source>
        <dbReference type="RefSeq" id="XP_011382554.1"/>
    </source>
</evidence>
<dbReference type="KEGG" id="pvp:105308334"/>
<dbReference type="GO" id="GO:0006886">
    <property type="term" value="P:intracellular protein transport"/>
    <property type="evidence" value="ECO:0007669"/>
    <property type="project" value="InterPro"/>
</dbReference>
<feature type="region of interest" description="Disordered" evidence="4">
    <location>
        <begin position="429"/>
        <end position="476"/>
    </location>
</feature>
<feature type="compositionally biased region" description="Polar residues" evidence="4">
    <location>
        <begin position="450"/>
        <end position="466"/>
    </location>
</feature>
<dbReference type="Proteomes" id="UP000515202">
    <property type="component" value="Unplaced"/>
</dbReference>
<feature type="region of interest" description="Disordered" evidence="4">
    <location>
        <begin position="215"/>
        <end position="271"/>
    </location>
</feature>
<dbReference type="PROSITE" id="PS50916">
    <property type="entry name" value="RABBD"/>
    <property type="match status" value="1"/>
</dbReference>
<dbReference type="CTD" id="79083"/>
<evidence type="ECO:0000256" key="3">
    <source>
        <dbReference type="ARBA" id="ARBA00022833"/>
    </source>
</evidence>
<keyword evidence="6" id="KW-1185">Reference proteome</keyword>
<dbReference type="GO" id="GO:0017022">
    <property type="term" value="F:myosin binding"/>
    <property type="evidence" value="ECO:0007669"/>
    <property type="project" value="TreeGrafter"/>
</dbReference>
<dbReference type="Pfam" id="PF04698">
    <property type="entry name" value="Rab_eff_C"/>
    <property type="match status" value="1"/>
</dbReference>
<dbReference type="InterPro" id="IPR051745">
    <property type="entry name" value="Intracell_Transport_Effector"/>
</dbReference>
<feature type="compositionally biased region" description="Acidic residues" evidence="4">
    <location>
        <begin position="172"/>
        <end position="183"/>
    </location>
</feature>
<keyword evidence="1" id="KW-0479">Metal-binding</keyword>
<sequence length="476" mass="50643">MGKKLDLSRLTDEEAQHVWEVVRRDLELRRKEEERLRGHPALRSLTPAAYSHAVASSYQPAAPASPPGLSGPLLSCWSRVGLLYLQLAASGGVTLLDQCGVLLPPFLLPSMKKETYVLKRGSPISRPRIGPGPEPVRIQATQQERFGSAKVIRSLCERLPSGGGPQPGPGEESGDTEQTDTDGELDTAAQARPLGSRSVSAEKKRLLLVHSLDFDADSDDSSPPGSHPPSLQGLAGEPAAEEAGARAAGRHPHAEERTDGGVPAGRAALNELHPTGQPCAVALGVAATPDSACARRSRLPAASQGPLLSKALAVTLLSFALLRAGLPTQGPRRRDDRAYHPPNGTEAPCHPRAPRPLVKQAGLQVRWEKSPPGPRDPVQPSRTADEELSALEDRVAVTASEVQQAESEVSDIESRIEALRAAGLTVQPAGRARRCGAGGSLDPKSMYRRSLTQRNPSSRRGATQHSFAKPVMTHKP</sequence>
<feature type="region of interest" description="Disordered" evidence="4">
    <location>
        <begin position="157"/>
        <end position="183"/>
    </location>
</feature>
<evidence type="ECO:0000259" key="5">
    <source>
        <dbReference type="PROSITE" id="PS50916"/>
    </source>
</evidence>
<feature type="region of interest" description="Disordered" evidence="4">
    <location>
        <begin position="327"/>
        <end position="355"/>
    </location>
</feature>
<gene>
    <name evidence="7" type="primary">MLPH</name>
</gene>
<dbReference type="GO" id="GO:0031267">
    <property type="term" value="F:small GTPase binding"/>
    <property type="evidence" value="ECO:0007669"/>
    <property type="project" value="InterPro"/>
</dbReference>
<dbReference type="OrthoDB" id="10072397at2759"/>
<dbReference type="InterPro" id="IPR006788">
    <property type="entry name" value="Myrip/Melanophilin"/>
</dbReference>
<dbReference type="Pfam" id="PF02318">
    <property type="entry name" value="FYVE_2"/>
    <property type="match status" value="1"/>
</dbReference>
<dbReference type="InterPro" id="IPR013083">
    <property type="entry name" value="Znf_RING/FYVE/PHD"/>
</dbReference>
<dbReference type="GO" id="GO:0008270">
    <property type="term" value="F:zinc ion binding"/>
    <property type="evidence" value="ECO:0007669"/>
    <property type="project" value="UniProtKB-KW"/>
</dbReference>
<accession>A0A6P3RT34</accession>
<feature type="domain" description="RabBD" evidence="5">
    <location>
        <begin position="4"/>
        <end position="56"/>
    </location>
</feature>
<feature type="region of interest" description="Disordered" evidence="4">
    <location>
        <begin position="367"/>
        <end position="390"/>
    </location>
</feature>
<protein>
    <submittedName>
        <fullName evidence="7">Melanophilin</fullName>
    </submittedName>
</protein>
<reference evidence="7" key="1">
    <citation type="submission" date="2025-08" db="UniProtKB">
        <authorList>
            <consortium name="RefSeq"/>
        </authorList>
    </citation>
    <scope>IDENTIFICATION</scope>
    <source>
        <tissue evidence="7">Kidney</tissue>
    </source>
</reference>
<proteinExistence type="predicted"/>
<dbReference type="Gene3D" id="3.30.40.10">
    <property type="entry name" value="Zinc/RING finger domain, C3HC4 (zinc finger)"/>
    <property type="match status" value="1"/>
</dbReference>
<dbReference type="AlphaFoldDB" id="A0A6P3RT34"/>
<dbReference type="GO" id="GO:0030864">
    <property type="term" value="C:cortical actin cytoskeleton"/>
    <property type="evidence" value="ECO:0007669"/>
    <property type="project" value="TreeGrafter"/>
</dbReference>
<dbReference type="RefSeq" id="XP_011382554.1">
    <property type="nucleotide sequence ID" value="XM_011384252.2"/>
</dbReference>
<dbReference type="GeneID" id="105308334"/>
<evidence type="ECO:0000256" key="1">
    <source>
        <dbReference type="ARBA" id="ARBA00022723"/>
    </source>
</evidence>
<evidence type="ECO:0000256" key="4">
    <source>
        <dbReference type="SAM" id="MobiDB-lite"/>
    </source>
</evidence>
<organism evidence="6 7">
    <name type="scientific">Pteropus vampyrus</name>
    <name type="common">Large flying fox</name>
    <dbReference type="NCBI Taxonomy" id="132908"/>
    <lineage>
        <taxon>Eukaryota</taxon>
        <taxon>Metazoa</taxon>
        <taxon>Chordata</taxon>
        <taxon>Craniata</taxon>
        <taxon>Vertebrata</taxon>
        <taxon>Euteleostomi</taxon>
        <taxon>Mammalia</taxon>
        <taxon>Eutheria</taxon>
        <taxon>Laurasiatheria</taxon>
        <taxon>Chiroptera</taxon>
        <taxon>Yinpterochiroptera</taxon>
        <taxon>Pteropodoidea</taxon>
        <taxon>Pteropodidae</taxon>
        <taxon>Pteropodinae</taxon>
        <taxon>Pteropus</taxon>
    </lineage>
</organism>
<dbReference type="InterPro" id="IPR010911">
    <property type="entry name" value="Rab_BD"/>
</dbReference>
<evidence type="ECO:0000256" key="2">
    <source>
        <dbReference type="ARBA" id="ARBA00022771"/>
    </source>
</evidence>
<dbReference type="PANTHER" id="PTHR14555">
    <property type="entry name" value="MYELIN-ASSOCIATED OLIGODENDROCYTIC BASIC PROTEIN MOBP -RELATED"/>
    <property type="match status" value="1"/>
</dbReference>
<keyword evidence="2" id="KW-0863">Zinc-finger</keyword>
<keyword evidence="3" id="KW-0862">Zinc</keyword>
<dbReference type="GO" id="GO:0003779">
    <property type="term" value="F:actin binding"/>
    <property type="evidence" value="ECO:0007669"/>
    <property type="project" value="TreeGrafter"/>
</dbReference>
<feature type="compositionally biased region" description="Low complexity" evidence="4">
    <location>
        <begin position="221"/>
        <end position="247"/>
    </location>
</feature>
<evidence type="ECO:0000313" key="6">
    <source>
        <dbReference type="Proteomes" id="UP000515202"/>
    </source>
</evidence>